<name>A0AAW3ZUD6_9GAMM</name>
<keyword evidence="2" id="KW-0175">Coiled coil</keyword>
<proteinExistence type="inferred from homology"/>
<comment type="similarity">
    <text evidence="1">Belongs to the membrane fusion protein (MFP) (TC 8.A.1) family.</text>
</comment>
<dbReference type="Gene3D" id="2.40.50.100">
    <property type="match status" value="1"/>
</dbReference>
<dbReference type="Pfam" id="PF25917">
    <property type="entry name" value="BSH_RND"/>
    <property type="match status" value="1"/>
</dbReference>
<feature type="transmembrane region" description="Helical" evidence="3">
    <location>
        <begin position="32"/>
        <end position="50"/>
    </location>
</feature>
<comment type="caution">
    <text evidence="6">The sequence shown here is derived from an EMBL/GenBank/DDBJ whole genome shotgun (WGS) entry which is preliminary data.</text>
</comment>
<dbReference type="Proteomes" id="UP000613768">
    <property type="component" value="Unassembled WGS sequence"/>
</dbReference>
<gene>
    <name evidence="6" type="ORF">IFO71_18320</name>
</gene>
<reference evidence="6 7" key="1">
    <citation type="submission" date="2020-09" db="EMBL/GenBank/DDBJ databases">
        <title>Pseudoxanthomonas sp. CAU 1598 isolated from sand of Yaerae Beach.</title>
        <authorList>
            <person name="Kim W."/>
        </authorList>
    </citation>
    <scope>NUCLEOTIDE SEQUENCE [LARGE SCALE GENOMIC DNA]</scope>
    <source>
        <strain evidence="6 7">CAU 1598</strain>
    </source>
</reference>
<dbReference type="SUPFAM" id="SSF51230">
    <property type="entry name" value="Single hybrid motif"/>
    <property type="match status" value="1"/>
</dbReference>
<accession>A0AAW3ZUD6</accession>
<dbReference type="Pfam" id="PF26002">
    <property type="entry name" value="Beta-barrel_AprE"/>
    <property type="match status" value="1"/>
</dbReference>
<evidence type="ECO:0000259" key="4">
    <source>
        <dbReference type="Pfam" id="PF25917"/>
    </source>
</evidence>
<keyword evidence="3" id="KW-0472">Membrane</keyword>
<dbReference type="AlphaFoldDB" id="A0AAW3ZUD6"/>
<keyword evidence="3" id="KW-1133">Transmembrane helix</keyword>
<dbReference type="InterPro" id="IPR058625">
    <property type="entry name" value="MdtA-like_BSH"/>
</dbReference>
<dbReference type="RefSeq" id="WP_192031128.1">
    <property type="nucleotide sequence ID" value="NZ_JACYTR010000061.1"/>
</dbReference>
<dbReference type="PRINTS" id="PR01490">
    <property type="entry name" value="RTXTOXIND"/>
</dbReference>
<dbReference type="PANTHER" id="PTHR30386">
    <property type="entry name" value="MEMBRANE FUSION SUBUNIT OF EMRAB-TOLC MULTIDRUG EFFLUX PUMP"/>
    <property type="match status" value="1"/>
</dbReference>
<keyword evidence="7" id="KW-1185">Reference proteome</keyword>
<evidence type="ECO:0000313" key="7">
    <source>
        <dbReference type="Proteomes" id="UP000613768"/>
    </source>
</evidence>
<keyword evidence="3" id="KW-0812">Transmembrane</keyword>
<feature type="domain" description="AprE-like beta-barrel" evidence="5">
    <location>
        <begin position="304"/>
        <end position="394"/>
    </location>
</feature>
<dbReference type="EMBL" id="JACYTR010000061">
    <property type="protein sequence ID" value="MBD8527706.1"/>
    <property type="molecule type" value="Genomic_DNA"/>
</dbReference>
<dbReference type="InterPro" id="IPR011053">
    <property type="entry name" value="Single_hybrid_motif"/>
</dbReference>
<dbReference type="InterPro" id="IPR058982">
    <property type="entry name" value="Beta-barrel_AprE"/>
</dbReference>
<sequence>MNDLYRPEALQHAASNQQGRQLHAIQPGWRSILMLIVGAVCLLAALLGWARFSEKINASGALQPATGLLAVTAPVEGAVIAIHVKPGDRVKRGDPLFDLSPDMNTLNLKQSREERATQLRSELDELEVRMRARRSLESERLRSASAQMRSLRDDLQSLKQQIELQATRLALSESKLPGLRKLAEKGSISRLQLADQEAAVLDLRAEAEVLGRMMRAQQREIEIRRQELQALPEQNEIAESEYLDQKTRLERELAGLQRDSEYRVTAASDSVVGNLLIKEGQSVRNGQTVLMLYDDRAELRAFVLVPAQAPGRIEAGGLAVVRLAALPHQRHGHLQGRVVQVSQTPIDQAQLGVLGHSAAGGAPVYRVELAIDQTEASQTLLQHLKVGMSVEADLILRRRRLVDLLLEPISSQLRPDVGAAP</sequence>
<dbReference type="Gene3D" id="2.40.30.170">
    <property type="match status" value="1"/>
</dbReference>
<feature type="coiled-coil region" evidence="2">
    <location>
        <begin position="109"/>
        <end position="168"/>
    </location>
</feature>
<evidence type="ECO:0000256" key="2">
    <source>
        <dbReference type="SAM" id="Coils"/>
    </source>
</evidence>
<evidence type="ECO:0000259" key="5">
    <source>
        <dbReference type="Pfam" id="PF26002"/>
    </source>
</evidence>
<dbReference type="PANTHER" id="PTHR30386:SF28">
    <property type="entry name" value="EXPORTED PROTEIN"/>
    <property type="match status" value="1"/>
</dbReference>
<organism evidence="6 7">
    <name type="scientific">Pseudomarimonas arenosa</name>
    <dbReference type="NCBI Taxonomy" id="2774145"/>
    <lineage>
        <taxon>Bacteria</taxon>
        <taxon>Pseudomonadati</taxon>
        <taxon>Pseudomonadota</taxon>
        <taxon>Gammaproteobacteria</taxon>
        <taxon>Lysobacterales</taxon>
        <taxon>Lysobacteraceae</taxon>
        <taxon>Pseudomarimonas</taxon>
    </lineage>
</organism>
<evidence type="ECO:0000313" key="6">
    <source>
        <dbReference type="EMBL" id="MBD8527706.1"/>
    </source>
</evidence>
<feature type="domain" description="Multidrug resistance protein MdtA-like barrel-sandwich hybrid" evidence="4">
    <location>
        <begin position="70"/>
        <end position="291"/>
    </location>
</feature>
<evidence type="ECO:0000256" key="1">
    <source>
        <dbReference type="ARBA" id="ARBA00009477"/>
    </source>
</evidence>
<evidence type="ECO:0000256" key="3">
    <source>
        <dbReference type="SAM" id="Phobius"/>
    </source>
</evidence>
<protein>
    <submittedName>
        <fullName evidence="6">HlyD family efflux transporter periplasmic adaptor subunit</fullName>
    </submittedName>
</protein>
<dbReference type="InterPro" id="IPR050739">
    <property type="entry name" value="MFP"/>
</dbReference>